<dbReference type="Pfam" id="PF00635">
    <property type="entry name" value="Motile_Sperm"/>
    <property type="match status" value="1"/>
</dbReference>
<dbReference type="PANTHER" id="PTHR10809">
    <property type="entry name" value="VESICLE-ASSOCIATED MEMBRANE PROTEIN-ASSOCIATED PROTEIN"/>
    <property type="match status" value="1"/>
</dbReference>
<dbReference type="OrthoDB" id="264603at2759"/>
<keyword evidence="3" id="KW-0175">Coiled coil</keyword>
<keyword evidence="6" id="KW-1185">Reference proteome</keyword>
<dbReference type="SUPFAM" id="SSF49354">
    <property type="entry name" value="PapD-like"/>
    <property type="match status" value="1"/>
</dbReference>
<dbReference type="Gene3D" id="2.60.40.10">
    <property type="entry name" value="Immunoglobulins"/>
    <property type="match status" value="1"/>
</dbReference>
<evidence type="ECO:0000313" key="7">
    <source>
        <dbReference type="WBParaSite" id="nOo.2.0.1.t04211-RA"/>
    </source>
</evidence>
<sequence length="266" mass="30707">MTTFETKPSISSLSSVPTNILPIYITIEPKQLTFQDDSEMSNALLRIINISHLRVAFRIRTNAPTQYVVMPSAGFLSANESVNVLITNLNIRQYHRRHRFIIQAMKAKESDKNRREIWDDLKAENLNLVQCIRLSTLKVSKKRSEESRNDKCNQLTISPKSETDKSISEIKSLQGQIMTDEEIMSKINELNKQINNKLEEKRKEYQNLMQAINEVKMIEIDLDQATIQCNDLNKAIISEENEQKIIEDKLAKIDAILNTLKTEMKI</sequence>
<evidence type="ECO:0000259" key="4">
    <source>
        <dbReference type="PROSITE" id="PS50202"/>
    </source>
</evidence>
<gene>
    <name evidence="5" type="ORF">NOO_LOCUS4211</name>
</gene>
<dbReference type="InterPro" id="IPR013783">
    <property type="entry name" value="Ig-like_fold"/>
</dbReference>
<comment type="similarity">
    <text evidence="1">Belongs to the VAMP-associated protein (VAP) (TC 9.B.17) family.</text>
</comment>
<reference evidence="7" key="1">
    <citation type="submission" date="2016-06" db="UniProtKB">
        <authorList>
            <consortium name="WormBaseParasite"/>
        </authorList>
    </citation>
    <scope>IDENTIFICATION</scope>
</reference>
<dbReference type="InterPro" id="IPR000535">
    <property type="entry name" value="MSP_dom"/>
</dbReference>
<dbReference type="GO" id="GO:0005789">
    <property type="term" value="C:endoplasmic reticulum membrane"/>
    <property type="evidence" value="ECO:0007669"/>
    <property type="project" value="InterPro"/>
</dbReference>
<dbReference type="AlphaFoldDB" id="A0A182E860"/>
<dbReference type="PANTHER" id="PTHR10809:SF67">
    <property type="entry name" value="PROTEIN CBG20367"/>
    <property type="match status" value="1"/>
</dbReference>
<dbReference type="InterPro" id="IPR008962">
    <property type="entry name" value="PapD-like_sf"/>
</dbReference>
<accession>A0A182E860</accession>
<evidence type="ECO:0000256" key="1">
    <source>
        <dbReference type="ARBA" id="ARBA00008932"/>
    </source>
</evidence>
<dbReference type="WBParaSite" id="nOo.2.0.1.t04211-RA">
    <property type="protein sequence ID" value="nOo.2.0.1.t04211-RA"/>
    <property type="gene ID" value="nOo.2.0.1.g04211"/>
</dbReference>
<evidence type="ECO:0000256" key="3">
    <source>
        <dbReference type="SAM" id="Coils"/>
    </source>
</evidence>
<name>A0A182E860_ONCOC</name>
<protein>
    <recommendedName>
        <fullName evidence="2">Major sperm protein</fullName>
    </recommendedName>
</protein>
<dbReference type="GO" id="GO:0005886">
    <property type="term" value="C:plasma membrane"/>
    <property type="evidence" value="ECO:0007669"/>
    <property type="project" value="TreeGrafter"/>
</dbReference>
<keyword evidence="2" id="KW-0206">Cytoskeleton</keyword>
<feature type="coiled-coil region" evidence="3">
    <location>
        <begin position="180"/>
        <end position="242"/>
    </location>
</feature>
<evidence type="ECO:0000313" key="6">
    <source>
        <dbReference type="Proteomes" id="UP000271087"/>
    </source>
</evidence>
<dbReference type="Proteomes" id="UP000271087">
    <property type="component" value="Unassembled WGS sequence"/>
</dbReference>
<reference evidence="5 6" key="2">
    <citation type="submission" date="2018-08" db="EMBL/GenBank/DDBJ databases">
        <authorList>
            <person name="Laetsch R D."/>
            <person name="Stevens L."/>
            <person name="Kumar S."/>
            <person name="Blaxter L. M."/>
        </authorList>
    </citation>
    <scope>NUCLEOTIDE SEQUENCE [LARGE SCALE GENOMIC DNA]</scope>
</reference>
<dbReference type="InterPro" id="IPR016763">
    <property type="entry name" value="VAP"/>
</dbReference>
<evidence type="ECO:0000256" key="2">
    <source>
        <dbReference type="RuleBase" id="RU003425"/>
    </source>
</evidence>
<dbReference type="EMBL" id="UYRW01000913">
    <property type="protein sequence ID" value="VDK72212.1"/>
    <property type="molecule type" value="Genomic_DNA"/>
</dbReference>
<comment type="function">
    <text evidence="2">Central component in molecular interactions underlying sperm crawling. Forms an extensive filament system that extends from sperm villipoda, along the leading edge of the pseudopod.</text>
</comment>
<evidence type="ECO:0000313" key="5">
    <source>
        <dbReference type="EMBL" id="VDK72212.1"/>
    </source>
</evidence>
<feature type="domain" description="MSP" evidence="4">
    <location>
        <begin position="24"/>
        <end position="136"/>
    </location>
</feature>
<dbReference type="STRING" id="42157.A0A182E860"/>
<dbReference type="GO" id="GO:0061817">
    <property type="term" value="P:endoplasmic reticulum-plasma membrane tethering"/>
    <property type="evidence" value="ECO:0007669"/>
    <property type="project" value="TreeGrafter"/>
</dbReference>
<organism evidence="7">
    <name type="scientific">Onchocerca ochengi</name>
    <name type="common">Filarial nematode worm</name>
    <dbReference type="NCBI Taxonomy" id="42157"/>
    <lineage>
        <taxon>Eukaryota</taxon>
        <taxon>Metazoa</taxon>
        <taxon>Ecdysozoa</taxon>
        <taxon>Nematoda</taxon>
        <taxon>Chromadorea</taxon>
        <taxon>Rhabditida</taxon>
        <taxon>Spirurina</taxon>
        <taxon>Spiruromorpha</taxon>
        <taxon>Filarioidea</taxon>
        <taxon>Onchocercidae</taxon>
        <taxon>Onchocerca</taxon>
    </lineage>
</organism>
<keyword evidence="2" id="KW-0963">Cytoplasm</keyword>
<proteinExistence type="inferred from homology"/>
<dbReference type="GO" id="GO:0033149">
    <property type="term" value="F:FFAT motif binding"/>
    <property type="evidence" value="ECO:0007669"/>
    <property type="project" value="TreeGrafter"/>
</dbReference>
<dbReference type="GO" id="GO:0090158">
    <property type="term" value="P:endoplasmic reticulum membrane organization"/>
    <property type="evidence" value="ECO:0007669"/>
    <property type="project" value="TreeGrafter"/>
</dbReference>
<dbReference type="PROSITE" id="PS50202">
    <property type="entry name" value="MSP"/>
    <property type="match status" value="1"/>
</dbReference>